<evidence type="ECO:0000313" key="2">
    <source>
        <dbReference type="EMBL" id="MFC6953920.1"/>
    </source>
</evidence>
<dbReference type="RefSeq" id="WP_336350869.1">
    <property type="nucleotide sequence ID" value="NZ_JAZAQL010000002.1"/>
</dbReference>
<gene>
    <name evidence="2" type="ORF">ACFQGB_13695</name>
</gene>
<evidence type="ECO:0000256" key="1">
    <source>
        <dbReference type="SAM" id="Phobius"/>
    </source>
</evidence>
<protein>
    <recommendedName>
        <fullName evidence="4">Integral membrane protein</fullName>
    </recommendedName>
</protein>
<keyword evidence="3" id="KW-1185">Reference proteome</keyword>
<proteinExistence type="predicted"/>
<dbReference type="Proteomes" id="UP001596395">
    <property type="component" value="Unassembled WGS sequence"/>
</dbReference>
<name>A0ABD5VEI8_9EURY</name>
<reference evidence="2 3" key="1">
    <citation type="journal article" date="2019" name="Int. J. Syst. Evol. Microbiol.">
        <title>The Global Catalogue of Microorganisms (GCM) 10K type strain sequencing project: providing services to taxonomists for standard genome sequencing and annotation.</title>
        <authorList>
            <consortium name="The Broad Institute Genomics Platform"/>
            <consortium name="The Broad Institute Genome Sequencing Center for Infectious Disease"/>
            <person name="Wu L."/>
            <person name="Ma J."/>
        </authorList>
    </citation>
    <scope>NUCLEOTIDE SEQUENCE [LARGE SCALE GENOMIC DNA]</scope>
    <source>
        <strain evidence="2 3">GX26</strain>
    </source>
</reference>
<keyword evidence="1" id="KW-0472">Membrane</keyword>
<keyword evidence="1" id="KW-0812">Transmembrane</keyword>
<accession>A0ABD5VEI8</accession>
<evidence type="ECO:0000313" key="3">
    <source>
        <dbReference type="Proteomes" id="UP001596395"/>
    </source>
</evidence>
<comment type="caution">
    <text evidence="2">The sequence shown here is derived from an EMBL/GenBank/DDBJ whole genome shotgun (WGS) entry which is preliminary data.</text>
</comment>
<dbReference type="EMBL" id="JBHSXN010000002">
    <property type="protein sequence ID" value="MFC6953920.1"/>
    <property type="molecule type" value="Genomic_DNA"/>
</dbReference>
<keyword evidence="1" id="KW-1133">Transmembrane helix</keyword>
<organism evidence="2 3">
    <name type="scientific">Halorubellus litoreus</name>
    <dbReference type="NCBI Taxonomy" id="755308"/>
    <lineage>
        <taxon>Archaea</taxon>
        <taxon>Methanobacteriati</taxon>
        <taxon>Methanobacteriota</taxon>
        <taxon>Stenosarchaea group</taxon>
        <taxon>Halobacteria</taxon>
        <taxon>Halobacteriales</taxon>
        <taxon>Halorubellaceae</taxon>
        <taxon>Halorubellus</taxon>
    </lineage>
</organism>
<evidence type="ECO:0008006" key="4">
    <source>
        <dbReference type="Google" id="ProtNLM"/>
    </source>
</evidence>
<sequence>MLLALALAVAFAVVVGTVAVRQRRRSPTVESLPGVVGATSAAALAGYVLGDGLGSYGTLLGYGVLALAVVGVFVGHAATLPAHDADA</sequence>
<dbReference type="AlphaFoldDB" id="A0ABD5VEI8"/>
<feature type="transmembrane region" description="Helical" evidence="1">
    <location>
        <begin position="56"/>
        <end position="78"/>
    </location>
</feature>
<feature type="transmembrane region" description="Helical" evidence="1">
    <location>
        <begin position="31"/>
        <end position="49"/>
    </location>
</feature>